<sequence length="152" mass="18129">MIRLLRTNSANPDFIKLVRDLDKYLAVSDGDEHDFYDQFNKLDKINHVILLYENEEAIACGAIKHYDLNKVEIKRMYVKEENRNNGYAGMILKNLEAWAFELKYHKCILETGTRQTEAIRLYHRNNYKEISKYPPYQDMENSICFEKILKNQ</sequence>
<reference evidence="4" key="1">
    <citation type="submission" date="2021-10" db="EMBL/GenBank/DDBJ databases">
        <title>Gramella sp. ASW11-100T, isolated from marine sediment.</title>
        <authorList>
            <person name="Xia C."/>
        </authorList>
    </citation>
    <scope>NUCLEOTIDE SEQUENCE</scope>
    <source>
        <strain evidence="4">ASW11-100</strain>
    </source>
</reference>
<protein>
    <submittedName>
        <fullName evidence="4">GNAT family N-acetyltransferase</fullName>
    </submittedName>
</protein>
<name>A0A9X1LGX6_9FLAO</name>
<evidence type="ECO:0000313" key="4">
    <source>
        <dbReference type="EMBL" id="MCB7480151.1"/>
    </source>
</evidence>
<dbReference type="GO" id="GO:0016747">
    <property type="term" value="F:acyltransferase activity, transferring groups other than amino-acyl groups"/>
    <property type="evidence" value="ECO:0007669"/>
    <property type="project" value="InterPro"/>
</dbReference>
<dbReference type="Gene3D" id="3.40.630.30">
    <property type="match status" value="1"/>
</dbReference>
<dbReference type="SUPFAM" id="SSF55729">
    <property type="entry name" value="Acyl-CoA N-acyltransferases (Nat)"/>
    <property type="match status" value="1"/>
</dbReference>
<dbReference type="Pfam" id="PF00583">
    <property type="entry name" value="Acetyltransf_1"/>
    <property type="match status" value="1"/>
</dbReference>
<evidence type="ECO:0000313" key="5">
    <source>
        <dbReference type="Proteomes" id="UP001139414"/>
    </source>
</evidence>
<evidence type="ECO:0000259" key="3">
    <source>
        <dbReference type="PROSITE" id="PS51186"/>
    </source>
</evidence>
<proteinExistence type="predicted"/>
<dbReference type="RefSeq" id="WP_229337839.1">
    <property type="nucleotide sequence ID" value="NZ_JAJBZG010000001.1"/>
</dbReference>
<dbReference type="EMBL" id="JAJBZG010000001">
    <property type="protein sequence ID" value="MCB7480151.1"/>
    <property type="molecule type" value="Genomic_DNA"/>
</dbReference>
<comment type="caution">
    <text evidence="4">The sequence shown here is derived from an EMBL/GenBank/DDBJ whole genome shotgun (WGS) entry which is preliminary data.</text>
</comment>
<dbReference type="PROSITE" id="PS51186">
    <property type="entry name" value="GNAT"/>
    <property type="match status" value="1"/>
</dbReference>
<evidence type="ECO:0000256" key="2">
    <source>
        <dbReference type="ARBA" id="ARBA00023315"/>
    </source>
</evidence>
<dbReference type="CDD" id="cd04301">
    <property type="entry name" value="NAT_SF"/>
    <property type="match status" value="1"/>
</dbReference>
<dbReference type="InterPro" id="IPR016181">
    <property type="entry name" value="Acyl_CoA_acyltransferase"/>
</dbReference>
<dbReference type="InterPro" id="IPR000182">
    <property type="entry name" value="GNAT_dom"/>
</dbReference>
<gene>
    <name evidence="4" type="ORF">LGQ90_02635</name>
</gene>
<keyword evidence="5" id="KW-1185">Reference proteome</keyword>
<dbReference type="PANTHER" id="PTHR43877:SF2">
    <property type="entry name" value="AMINOALKYLPHOSPHONATE N-ACETYLTRANSFERASE-RELATED"/>
    <property type="match status" value="1"/>
</dbReference>
<accession>A0A9X1LGX6</accession>
<keyword evidence="1" id="KW-0808">Transferase</keyword>
<dbReference type="AlphaFoldDB" id="A0A9X1LGX6"/>
<dbReference type="InterPro" id="IPR050832">
    <property type="entry name" value="Bact_Acetyltransf"/>
</dbReference>
<organism evidence="4 5">
    <name type="scientific">Christiangramia sediminis</name>
    <dbReference type="NCBI Taxonomy" id="2881336"/>
    <lineage>
        <taxon>Bacteria</taxon>
        <taxon>Pseudomonadati</taxon>
        <taxon>Bacteroidota</taxon>
        <taxon>Flavobacteriia</taxon>
        <taxon>Flavobacteriales</taxon>
        <taxon>Flavobacteriaceae</taxon>
        <taxon>Christiangramia</taxon>
    </lineage>
</organism>
<feature type="domain" description="N-acetyltransferase" evidence="3">
    <location>
        <begin position="1"/>
        <end position="144"/>
    </location>
</feature>
<keyword evidence="2" id="KW-0012">Acyltransferase</keyword>
<dbReference type="Proteomes" id="UP001139414">
    <property type="component" value="Unassembled WGS sequence"/>
</dbReference>
<evidence type="ECO:0000256" key="1">
    <source>
        <dbReference type="ARBA" id="ARBA00022679"/>
    </source>
</evidence>
<dbReference type="PANTHER" id="PTHR43877">
    <property type="entry name" value="AMINOALKYLPHOSPHONATE N-ACETYLTRANSFERASE-RELATED-RELATED"/>
    <property type="match status" value="1"/>
</dbReference>